<reference evidence="15 16" key="1">
    <citation type="submission" date="2023-11" db="EMBL/GenBank/DDBJ databases">
        <title>Halocaridina rubra genome assembly.</title>
        <authorList>
            <person name="Smith C."/>
        </authorList>
    </citation>
    <scope>NUCLEOTIDE SEQUENCE [LARGE SCALE GENOMIC DNA]</scope>
    <source>
        <strain evidence="15">EP-1</strain>
        <tissue evidence="15">Whole</tissue>
    </source>
</reference>
<dbReference type="PANTHER" id="PTHR24394">
    <property type="entry name" value="ZINC FINGER PROTEIN"/>
    <property type="match status" value="1"/>
</dbReference>
<dbReference type="PROSITE" id="PS00028">
    <property type="entry name" value="ZINC_FINGER_C2H2_1"/>
    <property type="match status" value="11"/>
</dbReference>
<keyword evidence="4" id="KW-0479">Metal-binding</keyword>
<dbReference type="FunFam" id="3.30.160.60:FF:000624">
    <property type="entry name" value="zinc finger protein 697"/>
    <property type="match status" value="1"/>
</dbReference>
<dbReference type="FunFam" id="3.30.160.60:FF:000446">
    <property type="entry name" value="Zinc finger protein"/>
    <property type="match status" value="1"/>
</dbReference>
<dbReference type="GO" id="GO:0008270">
    <property type="term" value="F:zinc ion binding"/>
    <property type="evidence" value="ECO:0007669"/>
    <property type="project" value="UniProtKB-KW"/>
</dbReference>
<dbReference type="PROSITE" id="PS50157">
    <property type="entry name" value="ZINC_FINGER_C2H2_2"/>
    <property type="match status" value="10"/>
</dbReference>
<evidence type="ECO:0000256" key="11">
    <source>
        <dbReference type="ARBA" id="ARBA00023163"/>
    </source>
</evidence>
<dbReference type="SUPFAM" id="SSF57667">
    <property type="entry name" value="beta-beta-alpha zinc fingers"/>
    <property type="match status" value="7"/>
</dbReference>
<sequence length="740" mass="83100">MQHTSLTSKKNNSELPYKCTECDDCFAMASRLKRHGMIHTGERPFQCEVCGVTFREKLTLVSHMGIHLHHNTHTCDICGENFSRLNRLTLHKRVHNTDSTYRFVPNNYDQKSKTIVEKSYKIHHKAPPTIYSVDKSLGSELLAERSYNVQASREVFDDYASLVDEDGTKDMLPVFSDPIRDTENNLEIGSLEESASAIDPSIIQEALSSGTLLETQAPDGRGYSIVLPKKLCESNCILYPVCSSAGISKSQESTGSIIKGKNEIEVLNSNLFEGAIDASESITEVSFPNAGEIAQEDVTNDIQEPSLHDMAISQNRECISSNKLQASIREKSPQKKYKKTKKTHLTGLYDCQQCGKNYKTLSNLNVHIRTHTGERPYYCDYCGKGFKQLPHLKSHVRIHTGETPYLCRVCDKAFNQSSKLKYHMDHAHTSRIVTKKRKNKEIVKPSSVRNFYCKVCNVTLLNCFKACHMKIHKDEIKYSCKKCNASFKLKASFRRHIKTHADDKYSICELCGLQYKDINLLKLHKEEIHNVTEFNEKVCSVQSAKVVQYDNKFIPPGSQDDMNGESEINALVSIVSLRKTPLQSINKGSNLKVLASGKFQCGVCEKVINTRSNAHVHMRIHGGLKPYKCNACGKAFRQISHLKDHIKLHTGEKPFKCSVCSSTFAQSSGATVHIKKYHKGKGNVIKQTGEANLTPDSIIFENSPELCDDTVIITIEDERIVHSNYSASSVKNTGDLTAVT</sequence>
<keyword evidence="7" id="KW-0862">Zinc</keyword>
<evidence type="ECO:0000256" key="4">
    <source>
        <dbReference type="ARBA" id="ARBA00022723"/>
    </source>
</evidence>
<evidence type="ECO:0000256" key="5">
    <source>
        <dbReference type="ARBA" id="ARBA00022737"/>
    </source>
</evidence>
<evidence type="ECO:0000256" key="9">
    <source>
        <dbReference type="ARBA" id="ARBA00023015"/>
    </source>
</evidence>
<dbReference type="Proteomes" id="UP001381693">
    <property type="component" value="Unassembled WGS sequence"/>
</dbReference>
<keyword evidence="5" id="KW-0677">Repeat</keyword>
<evidence type="ECO:0000256" key="1">
    <source>
        <dbReference type="ARBA" id="ARBA00004123"/>
    </source>
</evidence>
<dbReference type="GO" id="GO:0000122">
    <property type="term" value="P:negative regulation of transcription by RNA polymerase II"/>
    <property type="evidence" value="ECO:0007669"/>
    <property type="project" value="UniProtKB-ARBA"/>
</dbReference>
<evidence type="ECO:0000256" key="10">
    <source>
        <dbReference type="ARBA" id="ARBA00023125"/>
    </source>
</evidence>
<feature type="domain" description="C2H2-type" evidence="14">
    <location>
        <begin position="627"/>
        <end position="654"/>
    </location>
</feature>
<feature type="domain" description="C2H2-type" evidence="14">
    <location>
        <begin position="478"/>
        <end position="505"/>
    </location>
</feature>
<keyword evidence="16" id="KW-1185">Reference proteome</keyword>
<evidence type="ECO:0000256" key="2">
    <source>
        <dbReference type="ARBA" id="ARBA00006991"/>
    </source>
</evidence>
<accession>A0AAN8WNL9</accession>
<evidence type="ECO:0000313" key="16">
    <source>
        <dbReference type="Proteomes" id="UP001381693"/>
    </source>
</evidence>
<keyword evidence="10" id="KW-0238">DNA-binding</keyword>
<keyword evidence="3" id="KW-1017">Isopeptide bond</keyword>
<feature type="domain" description="C2H2-type" evidence="14">
    <location>
        <begin position="655"/>
        <end position="683"/>
    </location>
</feature>
<dbReference type="GO" id="GO:0000981">
    <property type="term" value="F:DNA-binding transcription factor activity, RNA polymerase II-specific"/>
    <property type="evidence" value="ECO:0007669"/>
    <property type="project" value="TreeGrafter"/>
</dbReference>
<dbReference type="FunFam" id="3.30.160.60:FF:001465">
    <property type="entry name" value="Zinc finger protein 560"/>
    <property type="match status" value="1"/>
</dbReference>
<comment type="similarity">
    <text evidence="2">Belongs to the krueppel C2H2-type zinc-finger protein family.</text>
</comment>
<name>A0AAN8WNL9_HALRR</name>
<dbReference type="InterPro" id="IPR013087">
    <property type="entry name" value="Znf_C2H2_type"/>
</dbReference>
<protein>
    <recommendedName>
        <fullName evidence="14">C2H2-type domain-containing protein</fullName>
    </recommendedName>
</protein>
<evidence type="ECO:0000256" key="6">
    <source>
        <dbReference type="ARBA" id="ARBA00022771"/>
    </source>
</evidence>
<evidence type="ECO:0000256" key="8">
    <source>
        <dbReference type="ARBA" id="ARBA00022843"/>
    </source>
</evidence>
<keyword evidence="9" id="KW-0805">Transcription regulation</keyword>
<organism evidence="15 16">
    <name type="scientific">Halocaridina rubra</name>
    <name type="common">Hawaiian red shrimp</name>
    <dbReference type="NCBI Taxonomy" id="373956"/>
    <lineage>
        <taxon>Eukaryota</taxon>
        <taxon>Metazoa</taxon>
        <taxon>Ecdysozoa</taxon>
        <taxon>Arthropoda</taxon>
        <taxon>Crustacea</taxon>
        <taxon>Multicrustacea</taxon>
        <taxon>Malacostraca</taxon>
        <taxon>Eumalacostraca</taxon>
        <taxon>Eucarida</taxon>
        <taxon>Decapoda</taxon>
        <taxon>Pleocyemata</taxon>
        <taxon>Caridea</taxon>
        <taxon>Atyoidea</taxon>
        <taxon>Atyidae</taxon>
        <taxon>Halocaridina</taxon>
    </lineage>
</organism>
<keyword evidence="8" id="KW-0832">Ubl conjugation</keyword>
<proteinExistence type="inferred from homology"/>
<evidence type="ECO:0000313" key="15">
    <source>
        <dbReference type="EMBL" id="KAK7026098.1"/>
    </source>
</evidence>
<dbReference type="GO" id="GO:0003677">
    <property type="term" value="F:DNA binding"/>
    <property type="evidence" value="ECO:0007669"/>
    <property type="project" value="UniProtKB-KW"/>
</dbReference>
<feature type="domain" description="C2H2-type" evidence="14">
    <location>
        <begin position="45"/>
        <end position="72"/>
    </location>
</feature>
<gene>
    <name evidence="15" type="ORF">SK128_015034</name>
</gene>
<feature type="domain" description="C2H2-type" evidence="14">
    <location>
        <begin position="377"/>
        <end position="404"/>
    </location>
</feature>
<evidence type="ECO:0000256" key="13">
    <source>
        <dbReference type="PROSITE-ProRule" id="PRU00042"/>
    </source>
</evidence>
<dbReference type="SMART" id="SM00355">
    <property type="entry name" value="ZnF_C2H2"/>
    <property type="match status" value="11"/>
</dbReference>
<evidence type="ECO:0000259" key="14">
    <source>
        <dbReference type="PROSITE" id="PS50157"/>
    </source>
</evidence>
<feature type="domain" description="C2H2-type" evidence="14">
    <location>
        <begin position="599"/>
        <end position="626"/>
    </location>
</feature>
<evidence type="ECO:0000256" key="3">
    <source>
        <dbReference type="ARBA" id="ARBA00022499"/>
    </source>
</evidence>
<feature type="domain" description="C2H2-type" evidence="14">
    <location>
        <begin position="405"/>
        <end position="429"/>
    </location>
</feature>
<evidence type="ECO:0000256" key="7">
    <source>
        <dbReference type="ARBA" id="ARBA00022833"/>
    </source>
</evidence>
<comment type="caution">
    <text evidence="15">The sequence shown here is derived from an EMBL/GenBank/DDBJ whole genome shotgun (WGS) entry which is preliminary data.</text>
</comment>
<evidence type="ECO:0000256" key="12">
    <source>
        <dbReference type="ARBA" id="ARBA00023242"/>
    </source>
</evidence>
<keyword evidence="11" id="KW-0804">Transcription</keyword>
<dbReference type="InterPro" id="IPR036236">
    <property type="entry name" value="Znf_C2H2_sf"/>
</dbReference>
<feature type="domain" description="C2H2-type" evidence="14">
    <location>
        <begin position="349"/>
        <end position="376"/>
    </location>
</feature>
<feature type="domain" description="C2H2-type" evidence="14">
    <location>
        <begin position="17"/>
        <end position="44"/>
    </location>
</feature>
<dbReference type="FunFam" id="3.30.160.60:FF:000038">
    <property type="entry name" value="Zinc finger protein 624"/>
    <property type="match status" value="1"/>
</dbReference>
<dbReference type="Gene3D" id="3.30.160.60">
    <property type="entry name" value="Classic Zinc Finger"/>
    <property type="match status" value="10"/>
</dbReference>
<dbReference type="EMBL" id="JAXCGZ010022716">
    <property type="protein sequence ID" value="KAK7026098.1"/>
    <property type="molecule type" value="Genomic_DNA"/>
</dbReference>
<dbReference type="FunFam" id="3.30.160.60:FF:000690">
    <property type="entry name" value="Zinc finger protein 354C"/>
    <property type="match status" value="1"/>
</dbReference>
<feature type="domain" description="C2H2-type" evidence="14">
    <location>
        <begin position="73"/>
        <end position="100"/>
    </location>
</feature>
<dbReference type="GO" id="GO:0005634">
    <property type="term" value="C:nucleus"/>
    <property type="evidence" value="ECO:0007669"/>
    <property type="project" value="UniProtKB-SubCell"/>
</dbReference>
<comment type="subcellular location">
    <subcellularLocation>
        <location evidence="1">Nucleus</location>
    </subcellularLocation>
</comment>
<dbReference type="FunFam" id="3.30.160.60:FF:001498">
    <property type="entry name" value="Zinc finger protein 404"/>
    <property type="match status" value="1"/>
</dbReference>
<keyword evidence="6 13" id="KW-0863">Zinc-finger</keyword>
<dbReference type="PANTHER" id="PTHR24394:SF29">
    <property type="entry name" value="MYONEURIN"/>
    <property type="match status" value="1"/>
</dbReference>
<dbReference type="Pfam" id="PF00096">
    <property type="entry name" value="zf-C2H2"/>
    <property type="match status" value="8"/>
</dbReference>
<dbReference type="AlphaFoldDB" id="A0AAN8WNL9"/>
<dbReference type="FunFam" id="3.30.160.60:FF:002737">
    <property type="entry name" value="AGAP008430-PA"/>
    <property type="match status" value="1"/>
</dbReference>
<keyword evidence="12" id="KW-0539">Nucleus</keyword>
<dbReference type="GO" id="GO:0003682">
    <property type="term" value="F:chromatin binding"/>
    <property type="evidence" value="ECO:0007669"/>
    <property type="project" value="UniProtKB-ARBA"/>
</dbReference>